<dbReference type="Proteomes" id="UP000319658">
    <property type="component" value="Segment"/>
</dbReference>
<accession>A0A7D6F6C5</accession>
<keyword evidence="2" id="KW-1185">Reference proteome</keyword>
<dbReference type="EMBL" id="MN102098">
    <property type="protein sequence ID" value="QLM02896.1"/>
    <property type="molecule type" value="Genomic_DNA"/>
</dbReference>
<name>A0A7D6F6C5_9CAUD</name>
<proteinExistence type="predicted"/>
<gene>
    <name evidence="1" type="ORF">D3_0045</name>
</gene>
<sequence>MFFFIFVSKELEMFIFLVSRDFNNVGYDQYISFACVASTAEEAKMMKPWEVSESFDPKEVLANYDPKDKEWIKEGEEITIRCAGQSGEDIQKGVIHTSYHHA</sequence>
<reference evidence="1 2" key="1">
    <citation type="submission" date="2019-06" db="EMBL/GenBank/DDBJ databases">
        <title>Complete genome sequence of Aeromonas hydrophila bacteriophage D3.</title>
        <authorList>
            <person name="Rai S."/>
            <person name="Tyagi A."/>
            <person name="Kumar N."/>
            <person name="Singh N."/>
        </authorList>
    </citation>
    <scope>NUCLEOTIDE SEQUENCE [LARGE SCALE GENOMIC DNA]</scope>
</reference>
<protein>
    <submittedName>
        <fullName evidence="1">Uncharacterized protein</fullName>
    </submittedName>
</protein>
<organism evidence="1 2">
    <name type="scientific">Aeromonas phage D3</name>
    <dbReference type="NCBI Taxonomy" id="2593327"/>
    <lineage>
        <taxon>Viruses</taxon>
        <taxon>Duplodnaviria</taxon>
        <taxon>Heunggongvirae</taxon>
        <taxon>Uroviricota</taxon>
        <taxon>Caudoviricetes</taxon>
        <taxon>Chimalliviridae</taxon>
        <taxon>Ludhianavirus</taxon>
        <taxon>Ludhianavirus D3</taxon>
    </lineage>
</organism>
<evidence type="ECO:0000313" key="2">
    <source>
        <dbReference type="Proteomes" id="UP000319658"/>
    </source>
</evidence>
<evidence type="ECO:0000313" key="1">
    <source>
        <dbReference type="EMBL" id="QLM02896.1"/>
    </source>
</evidence>